<comment type="similarity">
    <text evidence="1">Belongs to the sigma-70 factor family. ECF subfamily.</text>
</comment>
<evidence type="ECO:0000313" key="9">
    <source>
        <dbReference type="Proteomes" id="UP000708576"/>
    </source>
</evidence>
<feature type="domain" description="RNA polymerase sigma factor 70 region 4 type 2" evidence="7">
    <location>
        <begin position="127"/>
        <end position="179"/>
    </location>
</feature>
<feature type="domain" description="RNA polymerase sigma-70 region 2" evidence="6">
    <location>
        <begin position="23"/>
        <end position="89"/>
    </location>
</feature>
<evidence type="ECO:0000256" key="3">
    <source>
        <dbReference type="ARBA" id="ARBA00023082"/>
    </source>
</evidence>
<dbReference type="InterPro" id="IPR007627">
    <property type="entry name" value="RNA_pol_sigma70_r2"/>
</dbReference>
<protein>
    <submittedName>
        <fullName evidence="8">RNA polymerase sigma factor</fullName>
    </submittedName>
</protein>
<sequence>MIDDRLLIKQVKEGNKDAFRQLVVIHHQRVIHICMSFVNHLVDAEDVAQEVFVEVFKSVSSYREEASLSTWLYRLAVNKSLDYLRQKKRKKRGYGVLSTMENAELANLSVVDSDDVSQELELEERKRILLMAMDKLPERQRVALSLSKLDELPQKEVAEIMSVSEGSVESLLVRAKKKLKEILMQQKQEIL</sequence>
<evidence type="ECO:0000259" key="7">
    <source>
        <dbReference type="Pfam" id="PF08281"/>
    </source>
</evidence>
<dbReference type="EMBL" id="JAGUCO010000018">
    <property type="protein sequence ID" value="MBS2100076.1"/>
    <property type="molecule type" value="Genomic_DNA"/>
</dbReference>
<comment type="caution">
    <text evidence="8">The sequence shown here is derived from an EMBL/GenBank/DDBJ whole genome shotgun (WGS) entry which is preliminary data.</text>
</comment>
<evidence type="ECO:0000259" key="6">
    <source>
        <dbReference type="Pfam" id="PF04542"/>
    </source>
</evidence>
<reference evidence="8 9" key="1">
    <citation type="journal article" date="2015" name="Int. J. Syst. Evol. Microbiol.">
        <title>Carboxylicivirga linearis sp. nov., isolated from a sea cucumber culture pond.</title>
        <authorList>
            <person name="Wang F.Q."/>
            <person name="Zhou Y.X."/>
            <person name="Lin X.Z."/>
            <person name="Chen G.J."/>
            <person name="Du Z.J."/>
        </authorList>
    </citation>
    <scope>NUCLEOTIDE SEQUENCE [LARGE SCALE GENOMIC DNA]</scope>
    <source>
        <strain evidence="8 9">FB218</strain>
    </source>
</reference>
<accession>A0ABS5K0K2</accession>
<keyword evidence="3" id="KW-0731">Sigma factor</keyword>
<evidence type="ECO:0000256" key="2">
    <source>
        <dbReference type="ARBA" id="ARBA00023015"/>
    </source>
</evidence>
<dbReference type="InterPro" id="IPR036388">
    <property type="entry name" value="WH-like_DNA-bd_sf"/>
</dbReference>
<dbReference type="PANTHER" id="PTHR43133">
    <property type="entry name" value="RNA POLYMERASE ECF-TYPE SIGMA FACTO"/>
    <property type="match status" value="1"/>
</dbReference>
<keyword evidence="2" id="KW-0805">Transcription regulation</keyword>
<dbReference type="InterPro" id="IPR013325">
    <property type="entry name" value="RNA_pol_sigma_r2"/>
</dbReference>
<dbReference type="PANTHER" id="PTHR43133:SF8">
    <property type="entry name" value="RNA POLYMERASE SIGMA FACTOR HI_1459-RELATED"/>
    <property type="match status" value="1"/>
</dbReference>
<proteinExistence type="inferred from homology"/>
<dbReference type="InterPro" id="IPR014284">
    <property type="entry name" value="RNA_pol_sigma-70_dom"/>
</dbReference>
<gene>
    <name evidence="8" type="ORF">KEM10_17445</name>
</gene>
<dbReference type="InterPro" id="IPR013324">
    <property type="entry name" value="RNA_pol_sigma_r3/r4-like"/>
</dbReference>
<dbReference type="RefSeq" id="WP_212217318.1">
    <property type="nucleotide sequence ID" value="NZ_JAGUCO010000018.1"/>
</dbReference>
<keyword evidence="4" id="KW-0238">DNA-binding</keyword>
<evidence type="ECO:0000256" key="1">
    <source>
        <dbReference type="ARBA" id="ARBA00010641"/>
    </source>
</evidence>
<dbReference type="InterPro" id="IPR013249">
    <property type="entry name" value="RNA_pol_sigma70_r4_t2"/>
</dbReference>
<dbReference type="Pfam" id="PF08281">
    <property type="entry name" value="Sigma70_r4_2"/>
    <property type="match status" value="1"/>
</dbReference>
<dbReference type="InterPro" id="IPR039425">
    <property type="entry name" value="RNA_pol_sigma-70-like"/>
</dbReference>
<evidence type="ECO:0000313" key="8">
    <source>
        <dbReference type="EMBL" id="MBS2100076.1"/>
    </source>
</evidence>
<keyword evidence="5" id="KW-0804">Transcription</keyword>
<dbReference type="Pfam" id="PF04542">
    <property type="entry name" value="Sigma70_r2"/>
    <property type="match status" value="1"/>
</dbReference>
<evidence type="ECO:0000256" key="5">
    <source>
        <dbReference type="ARBA" id="ARBA00023163"/>
    </source>
</evidence>
<dbReference type="Gene3D" id="1.10.10.10">
    <property type="entry name" value="Winged helix-like DNA-binding domain superfamily/Winged helix DNA-binding domain"/>
    <property type="match status" value="1"/>
</dbReference>
<dbReference type="CDD" id="cd06171">
    <property type="entry name" value="Sigma70_r4"/>
    <property type="match status" value="1"/>
</dbReference>
<organism evidence="8 9">
    <name type="scientific">Carboxylicivirga linearis</name>
    <dbReference type="NCBI Taxonomy" id="1628157"/>
    <lineage>
        <taxon>Bacteria</taxon>
        <taxon>Pseudomonadati</taxon>
        <taxon>Bacteroidota</taxon>
        <taxon>Bacteroidia</taxon>
        <taxon>Marinilabiliales</taxon>
        <taxon>Marinilabiliaceae</taxon>
        <taxon>Carboxylicivirga</taxon>
    </lineage>
</organism>
<dbReference type="SUPFAM" id="SSF88946">
    <property type="entry name" value="Sigma2 domain of RNA polymerase sigma factors"/>
    <property type="match status" value="1"/>
</dbReference>
<keyword evidence="9" id="KW-1185">Reference proteome</keyword>
<dbReference type="SUPFAM" id="SSF88659">
    <property type="entry name" value="Sigma3 and sigma4 domains of RNA polymerase sigma factors"/>
    <property type="match status" value="1"/>
</dbReference>
<name>A0ABS5K0K2_9BACT</name>
<dbReference type="Gene3D" id="1.10.1740.10">
    <property type="match status" value="1"/>
</dbReference>
<dbReference type="Proteomes" id="UP000708576">
    <property type="component" value="Unassembled WGS sequence"/>
</dbReference>
<evidence type="ECO:0000256" key="4">
    <source>
        <dbReference type="ARBA" id="ARBA00023125"/>
    </source>
</evidence>
<dbReference type="NCBIfam" id="TIGR02937">
    <property type="entry name" value="sigma70-ECF"/>
    <property type="match status" value="1"/>
</dbReference>